<dbReference type="Pfam" id="PF16260">
    <property type="entry name" value="DUF4914"/>
    <property type="match status" value="1"/>
</dbReference>
<accession>A0A401UYA1</accession>
<proteinExistence type="predicted"/>
<comment type="caution">
    <text evidence="1">The sequence shown here is derived from an EMBL/GenBank/DDBJ whole genome shotgun (WGS) entry which is preliminary data.</text>
</comment>
<dbReference type="Proteomes" id="UP000288246">
    <property type="component" value="Unassembled WGS sequence"/>
</dbReference>
<dbReference type="InterPro" id="IPR032583">
    <property type="entry name" value="DUF4914"/>
</dbReference>
<dbReference type="EMBL" id="BHYL01000086">
    <property type="protein sequence ID" value="GCD19667.1"/>
    <property type="molecule type" value="Genomic_DNA"/>
</dbReference>
<evidence type="ECO:0000313" key="2">
    <source>
        <dbReference type="Proteomes" id="UP000288246"/>
    </source>
</evidence>
<evidence type="ECO:0000313" key="1">
    <source>
        <dbReference type="EMBL" id="GCD19667.1"/>
    </source>
</evidence>
<dbReference type="AlphaFoldDB" id="A0A401UYA1"/>
<gene>
    <name evidence="1" type="ORF">CTKZ_12290</name>
</gene>
<name>A0A401UYA1_9CELL</name>
<reference evidence="1 2" key="1">
    <citation type="submission" date="2018-11" db="EMBL/GenBank/DDBJ databases">
        <title>Draft genome sequence of Cellulomonas takizawaensis strain TKZ-21.</title>
        <authorList>
            <person name="Yamamura H."/>
            <person name="Hayashi T."/>
            <person name="Hamada M."/>
            <person name="Serisawa Y."/>
            <person name="Matsuyama K."/>
            <person name="Nakagawa Y."/>
            <person name="Otoguro M."/>
            <person name="Yanagida F."/>
            <person name="Hayakawa M."/>
        </authorList>
    </citation>
    <scope>NUCLEOTIDE SEQUENCE [LARGE SCALE GENOMIC DNA]</scope>
    <source>
        <strain evidence="1 2">TKZ-21</strain>
    </source>
</reference>
<organism evidence="1 2">
    <name type="scientific">Cellulomonas algicola</name>
    <dbReference type="NCBI Taxonomy" id="2071633"/>
    <lineage>
        <taxon>Bacteria</taxon>
        <taxon>Bacillati</taxon>
        <taxon>Actinomycetota</taxon>
        <taxon>Actinomycetes</taxon>
        <taxon>Micrococcales</taxon>
        <taxon>Cellulomonadaceae</taxon>
        <taxon>Cellulomonas</taxon>
    </lineage>
</organism>
<keyword evidence="2" id="KW-1185">Reference proteome</keyword>
<sequence length="46" mass="5124">MLTAFFRSELAQFLTPDLDPLGRRIIETVLADGTVEEHEALTPTAH</sequence>
<protein>
    <submittedName>
        <fullName evidence="1">Uncharacterized protein</fullName>
    </submittedName>
</protein>